<dbReference type="Proteomes" id="UP000494115">
    <property type="component" value="Unassembled WGS sequence"/>
</dbReference>
<evidence type="ECO:0000313" key="2">
    <source>
        <dbReference type="Proteomes" id="UP000494115"/>
    </source>
</evidence>
<protein>
    <submittedName>
        <fullName evidence="1">Uncharacterized protein</fullName>
    </submittedName>
</protein>
<sequence>MYRIEFREYPIMWVACHTFWTLYEDDWLIGELHGLATDRETGMSQAVGTTRDVLRAWPYPMMGQEQKMKPAEGGFSGLYALDQAHKVVFTGSKEEAMAIWGRALAAAQALNDLDIVYHILGGLPSELSTGNSNSAFRTFGDVMGLPMPDLEAMMRPGDRKNLLPRESYASLYEGAVVAA</sequence>
<dbReference type="RefSeq" id="WP_175104509.1">
    <property type="nucleotide sequence ID" value="NZ_CADIKM010000006.1"/>
</dbReference>
<evidence type="ECO:0000313" key="1">
    <source>
        <dbReference type="EMBL" id="CAB3784978.1"/>
    </source>
</evidence>
<organism evidence="1 2">
    <name type="scientific">Pararobbsia alpina</name>
    <dbReference type="NCBI Taxonomy" id="621374"/>
    <lineage>
        <taxon>Bacteria</taxon>
        <taxon>Pseudomonadati</taxon>
        <taxon>Pseudomonadota</taxon>
        <taxon>Betaproteobacteria</taxon>
        <taxon>Burkholderiales</taxon>
        <taxon>Burkholderiaceae</taxon>
        <taxon>Pararobbsia</taxon>
    </lineage>
</organism>
<dbReference type="EMBL" id="CADIKM010000006">
    <property type="protein sequence ID" value="CAB3784978.1"/>
    <property type="molecule type" value="Genomic_DNA"/>
</dbReference>
<reference evidence="1 2" key="1">
    <citation type="submission" date="2020-04" db="EMBL/GenBank/DDBJ databases">
        <authorList>
            <person name="De Canck E."/>
        </authorList>
    </citation>
    <scope>NUCLEOTIDE SEQUENCE [LARGE SCALE GENOMIC DNA]</scope>
    <source>
        <strain evidence="1 2">LMG 28138</strain>
    </source>
</reference>
<proteinExistence type="predicted"/>
<accession>A0A6S7B1T6</accession>
<gene>
    <name evidence="1" type="ORF">LMG28138_01920</name>
</gene>
<dbReference type="AlphaFoldDB" id="A0A6S7B1T6"/>
<name>A0A6S7B1T6_9BURK</name>
<keyword evidence="2" id="KW-1185">Reference proteome</keyword>